<dbReference type="GO" id="GO:0004185">
    <property type="term" value="F:serine-type carboxypeptidase activity"/>
    <property type="evidence" value="ECO:0007669"/>
    <property type="project" value="InterPro"/>
</dbReference>
<comment type="caution">
    <text evidence="2">The sequence shown here is derived from an EMBL/GenBank/DDBJ whole genome shotgun (WGS) entry which is preliminary data.</text>
</comment>
<dbReference type="InterPro" id="IPR001563">
    <property type="entry name" value="Peptidase_S10"/>
</dbReference>
<accession>A0AA88R9Q0</accession>
<dbReference type="Gene3D" id="3.40.50.1820">
    <property type="entry name" value="alpha/beta hydrolase"/>
    <property type="match status" value="1"/>
</dbReference>
<dbReference type="EMBL" id="JAVXUO010001163">
    <property type="protein sequence ID" value="KAK2985399.1"/>
    <property type="molecule type" value="Genomic_DNA"/>
</dbReference>
<comment type="similarity">
    <text evidence="1">Belongs to the peptidase S10 family.</text>
</comment>
<reference evidence="2" key="1">
    <citation type="submission" date="2022-12" db="EMBL/GenBank/DDBJ databases">
        <title>Draft genome assemblies for two species of Escallonia (Escalloniales).</title>
        <authorList>
            <person name="Chanderbali A."/>
            <person name="Dervinis C."/>
            <person name="Anghel I."/>
            <person name="Soltis D."/>
            <person name="Soltis P."/>
            <person name="Zapata F."/>
        </authorList>
    </citation>
    <scope>NUCLEOTIDE SEQUENCE</scope>
    <source>
        <strain evidence="2">UCBG92.1500</strain>
        <tissue evidence="2">Leaf</tissue>
    </source>
</reference>
<proteinExistence type="inferred from homology"/>
<evidence type="ECO:0000313" key="2">
    <source>
        <dbReference type="EMBL" id="KAK2985399.1"/>
    </source>
</evidence>
<keyword evidence="3" id="KW-1185">Reference proteome</keyword>
<name>A0AA88R9Q0_9ASTE</name>
<dbReference type="SUPFAM" id="SSF53474">
    <property type="entry name" value="alpha/beta-Hydrolases"/>
    <property type="match status" value="1"/>
</dbReference>
<dbReference type="InterPro" id="IPR029058">
    <property type="entry name" value="AB_hydrolase_fold"/>
</dbReference>
<dbReference type="AlphaFoldDB" id="A0AA88R9Q0"/>
<evidence type="ECO:0000256" key="1">
    <source>
        <dbReference type="ARBA" id="ARBA00009431"/>
    </source>
</evidence>
<dbReference type="Pfam" id="PF00450">
    <property type="entry name" value="Peptidase_S10"/>
    <property type="match status" value="1"/>
</dbReference>
<gene>
    <name evidence="2" type="ORF">RJ640_006857</name>
</gene>
<organism evidence="2 3">
    <name type="scientific">Escallonia rubra</name>
    <dbReference type="NCBI Taxonomy" id="112253"/>
    <lineage>
        <taxon>Eukaryota</taxon>
        <taxon>Viridiplantae</taxon>
        <taxon>Streptophyta</taxon>
        <taxon>Embryophyta</taxon>
        <taxon>Tracheophyta</taxon>
        <taxon>Spermatophyta</taxon>
        <taxon>Magnoliopsida</taxon>
        <taxon>eudicotyledons</taxon>
        <taxon>Gunneridae</taxon>
        <taxon>Pentapetalae</taxon>
        <taxon>asterids</taxon>
        <taxon>campanulids</taxon>
        <taxon>Escalloniales</taxon>
        <taxon>Escalloniaceae</taxon>
        <taxon>Escallonia</taxon>
    </lineage>
</organism>
<evidence type="ECO:0000313" key="3">
    <source>
        <dbReference type="Proteomes" id="UP001187471"/>
    </source>
</evidence>
<dbReference type="GO" id="GO:0006508">
    <property type="term" value="P:proteolysis"/>
    <property type="evidence" value="ECO:0007669"/>
    <property type="project" value="InterPro"/>
</dbReference>
<sequence>MLILSTFRTHSILVETPILELLFQLSLKSSPMGYILGNAKTFPDEDNYRIPFSHGMGIISDELYEVEAYALSYHWMNDESVREALHVRKQRNSFNLASLSSVICSYTRTYSNQMTFATVKGGGHTAPEFKPEECYAMLKRWISHEPL</sequence>
<evidence type="ECO:0008006" key="4">
    <source>
        <dbReference type="Google" id="ProtNLM"/>
    </source>
</evidence>
<protein>
    <recommendedName>
        <fullName evidence="4">Serine carboxypeptidase</fullName>
    </recommendedName>
</protein>
<dbReference type="Proteomes" id="UP001187471">
    <property type="component" value="Unassembled WGS sequence"/>
</dbReference>